<proteinExistence type="predicted"/>
<dbReference type="PROSITE" id="PS00622">
    <property type="entry name" value="HTH_LUXR_1"/>
    <property type="match status" value="1"/>
</dbReference>
<evidence type="ECO:0000256" key="2">
    <source>
        <dbReference type="ARBA" id="ARBA00023125"/>
    </source>
</evidence>
<dbReference type="PRINTS" id="PR00038">
    <property type="entry name" value="HTHLUXR"/>
</dbReference>
<evidence type="ECO:0000313" key="7">
    <source>
        <dbReference type="Proteomes" id="UP000252172"/>
    </source>
</evidence>
<dbReference type="InterPro" id="IPR035965">
    <property type="entry name" value="PAS-like_dom_sf"/>
</dbReference>
<dbReference type="Gene3D" id="3.30.450.20">
    <property type="entry name" value="PAS domain"/>
    <property type="match status" value="1"/>
</dbReference>
<keyword evidence="1" id="KW-0805">Transcription regulation</keyword>
<dbReference type="CDD" id="cd06170">
    <property type="entry name" value="LuxR_C_like"/>
    <property type="match status" value="1"/>
</dbReference>
<keyword evidence="7" id="KW-1185">Reference proteome</keyword>
<dbReference type="InterPro" id="IPR000014">
    <property type="entry name" value="PAS"/>
</dbReference>
<evidence type="ECO:0000259" key="4">
    <source>
        <dbReference type="PROSITE" id="PS50043"/>
    </source>
</evidence>
<evidence type="ECO:0000256" key="3">
    <source>
        <dbReference type="ARBA" id="ARBA00023163"/>
    </source>
</evidence>
<dbReference type="Gene3D" id="1.10.10.10">
    <property type="entry name" value="Winged helix-like DNA-binding domain superfamily/Winged helix DNA-binding domain"/>
    <property type="match status" value="1"/>
</dbReference>
<dbReference type="PANTHER" id="PTHR44688:SF16">
    <property type="entry name" value="DNA-BINDING TRANSCRIPTIONAL ACTIVATOR DEVR_DOSR"/>
    <property type="match status" value="1"/>
</dbReference>
<dbReference type="CDD" id="cd00130">
    <property type="entry name" value="PAS"/>
    <property type="match status" value="1"/>
</dbReference>
<evidence type="ECO:0000256" key="1">
    <source>
        <dbReference type="ARBA" id="ARBA00023015"/>
    </source>
</evidence>
<organism evidence="6 7">
    <name type="scientific">Chryseobacterium lacus</name>
    <dbReference type="NCBI Taxonomy" id="2058346"/>
    <lineage>
        <taxon>Bacteria</taxon>
        <taxon>Pseudomonadati</taxon>
        <taxon>Bacteroidota</taxon>
        <taxon>Flavobacteriia</taxon>
        <taxon>Flavobacteriales</taxon>
        <taxon>Weeksellaceae</taxon>
        <taxon>Chryseobacterium group</taxon>
        <taxon>Chryseobacterium</taxon>
    </lineage>
</organism>
<accession>A0A368N1B3</accession>
<dbReference type="SMART" id="SM00421">
    <property type="entry name" value="HTH_LUXR"/>
    <property type="match status" value="1"/>
</dbReference>
<dbReference type="Pfam" id="PF08447">
    <property type="entry name" value="PAS_3"/>
    <property type="match status" value="1"/>
</dbReference>
<dbReference type="OrthoDB" id="965844at2"/>
<dbReference type="RefSeq" id="WP_114303636.1">
    <property type="nucleotide sequence ID" value="NZ_QPIE01000004.1"/>
</dbReference>
<dbReference type="Proteomes" id="UP000252172">
    <property type="component" value="Unassembled WGS sequence"/>
</dbReference>
<name>A0A368N1B3_9FLAO</name>
<dbReference type="InterPro" id="IPR000792">
    <property type="entry name" value="Tscrpt_reg_LuxR_C"/>
</dbReference>
<gene>
    <name evidence="6" type="ORF">DQ356_06355</name>
</gene>
<dbReference type="SUPFAM" id="SSF46894">
    <property type="entry name" value="C-terminal effector domain of the bipartite response regulators"/>
    <property type="match status" value="1"/>
</dbReference>
<dbReference type="InterPro" id="IPR036388">
    <property type="entry name" value="WH-like_DNA-bd_sf"/>
</dbReference>
<evidence type="ECO:0008006" key="8">
    <source>
        <dbReference type="Google" id="ProtNLM"/>
    </source>
</evidence>
<dbReference type="AlphaFoldDB" id="A0A368N1B3"/>
<dbReference type="GO" id="GO:0003677">
    <property type="term" value="F:DNA binding"/>
    <property type="evidence" value="ECO:0007669"/>
    <property type="project" value="UniProtKB-KW"/>
</dbReference>
<reference evidence="6 7" key="1">
    <citation type="submission" date="2018-07" db="EMBL/GenBank/DDBJ databases">
        <title>Chryseobacterium lacus sp. nov., isolated from lake water.</title>
        <authorList>
            <person name="Li C.-M."/>
        </authorList>
    </citation>
    <scope>NUCLEOTIDE SEQUENCE [LARGE SCALE GENOMIC DNA]</scope>
    <source>
        <strain evidence="6 7">YLOS41</strain>
    </source>
</reference>
<dbReference type="InterPro" id="IPR013655">
    <property type="entry name" value="PAS_fold_3"/>
</dbReference>
<sequence length="240" mass="27774">MKLKELLEKGVEIFAHENNPDFEHGILTSKNIVPFRIYSFIYNCITARIDFVSPEIQTVLGYEPEDFTIEFLFEIIHPEDKEKFIAHETRALEFCRELPTELQDQYYIVHDFRLKTSSGAYVRILQQAFASEMVDGNLVKTKVIHSDISHVKNQSDSQLHFIGLEGQPSYYNVMSEEHPFSEKEKEILAMMVQGLTSEAIAQKLNRSIHTVRNHRKNILQKSGCINVQDLLVKATKEGWV</sequence>
<dbReference type="SUPFAM" id="SSF55785">
    <property type="entry name" value="PYP-like sensor domain (PAS domain)"/>
    <property type="match status" value="1"/>
</dbReference>
<dbReference type="PROSITE" id="PS50043">
    <property type="entry name" value="HTH_LUXR_2"/>
    <property type="match status" value="1"/>
</dbReference>
<dbReference type="PROSITE" id="PS50112">
    <property type="entry name" value="PAS"/>
    <property type="match status" value="1"/>
</dbReference>
<protein>
    <recommendedName>
        <fullName evidence="8">LuxR family transcriptional regulator</fullName>
    </recommendedName>
</protein>
<dbReference type="Pfam" id="PF00196">
    <property type="entry name" value="GerE"/>
    <property type="match status" value="1"/>
</dbReference>
<feature type="domain" description="HTH luxR-type" evidence="4">
    <location>
        <begin position="173"/>
        <end position="238"/>
    </location>
</feature>
<dbReference type="InterPro" id="IPR016032">
    <property type="entry name" value="Sig_transdc_resp-reg_C-effctor"/>
</dbReference>
<dbReference type="EMBL" id="QPIE01000004">
    <property type="protein sequence ID" value="RCU43049.1"/>
    <property type="molecule type" value="Genomic_DNA"/>
</dbReference>
<evidence type="ECO:0000313" key="6">
    <source>
        <dbReference type="EMBL" id="RCU43049.1"/>
    </source>
</evidence>
<feature type="domain" description="PAS" evidence="5">
    <location>
        <begin position="47"/>
        <end position="93"/>
    </location>
</feature>
<keyword evidence="3" id="KW-0804">Transcription</keyword>
<keyword evidence="2" id="KW-0238">DNA-binding</keyword>
<dbReference type="GO" id="GO:0006355">
    <property type="term" value="P:regulation of DNA-templated transcription"/>
    <property type="evidence" value="ECO:0007669"/>
    <property type="project" value="InterPro"/>
</dbReference>
<dbReference type="PANTHER" id="PTHR44688">
    <property type="entry name" value="DNA-BINDING TRANSCRIPTIONAL ACTIVATOR DEVR_DOSR"/>
    <property type="match status" value="1"/>
</dbReference>
<comment type="caution">
    <text evidence="6">The sequence shown here is derived from an EMBL/GenBank/DDBJ whole genome shotgun (WGS) entry which is preliminary data.</text>
</comment>
<evidence type="ECO:0000259" key="5">
    <source>
        <dbReference type="PROSITE" id="PS50112"/>
    </source>
</evidence>